<proteinExistence type="predicted"/>
<accession>A0A367GRY9</accession>
<dbReference type="OrthoDB" id="9808622at2"/>
<dbReference type="PROSITE" id="PS50005">
    <property type="entry name" value="TPR"/>
    <property type="match status" value="1"/>
</dbReference>
<protein>
    <submittedName>
        <fullName evidence="3">Uncharacterized protein</fullName>
    </submittedName>
</protein>
<dbReference type="InterPro" id="IPR011990">
    <property type="entry name" value="TPR-like_helical_dom_sf"/>
</dbReference>
<evidence type="ECO:0000256" key="1">
    <source>
        <dbReference type="PROSITE-ProRule" id="PRU00339"/>
    </source>
</evidence>
<dbReference type="Gene3D" id="1.25.40.10">
    <property type="entry name" value="Tetratricopeptide repeat domain"/>
    <property type="match status" value="2"/>
</dbReference>
<keyword evidence="4" id="KW-1185">Reference proteome</keyword>
<dbReference type="Proteomes" id="UP000253209">
    <property type="component" value="Unassembled WGS sequence"/>
</dbReference>
<dbReference type="SUPFAM" id="SSF48452">
    <property type="entry name" value="TPR-like"/>
    <property type="match status" value="1"/>
</dbReference>
<dbReference type="Pfam" id="PF13432">
    <property type="entry name" value="TPR_16"/>
    <property type="match status" value="1"/>
</dbReference>
<gene>
    <name evidence="3" type="ORF">DJ568_06295</name>
</gene>
<organism evidence="3 4">
    <name type="scientific">Mucilaginibacter hurinus</name>
    <dbReference type="NCBI Taxonomy" id="2201324"/>
    <lineage>
        <taxon>Bacteria</taxon>
        <taxon>Pseudomonadati</taxon>
        <taxon>Bacteroidota</taxon>
        <taxon>Sphingobacteriia</taxon>
        <taxon>Sphingobacteriales</taxon>
        <taxon>Sphingobacteriaceae</taxon>
        <taxon>Mucilaginibacter</taxon>
    </lineage>
</organism>
<dbReference type="RefSeq" id="WP_114004417.1">
    <property type="nucleotide sequence ID" value="NZ_QGDC01000003.1"/>
</dbReference>
<keyword evidence="1" id="KW-0802">TPR repeat</keyword>
<sequence>MSTTQTNTKIVNEDRGFKRTGSFVSENRKSLLFIAGAVVLLAAIYLIYLNAYLAPREVEAADQMHVAQDFWAKKEWDKAIKGDAGYPGFEKIISEYSNTKAANLAFFYLGTAYLNKGEYRKAIDNLTSYRGNDNIVAAEALGGTGDAYVELKDYDEAETYFKKAASKASNNFLSPLYLKKLGLVYEAKKDNKAAAETYKQIKSDYPESNEAQSIDAYIARAEAQL</sequence>
<evidence type="ECO:0000256" key="2">
    <source>
        <dbReference type="SAM" id="Phobius"/>
    </source>
</evidence>
<keyword evidence="2" id="KW-0812">Transmembrane</keyword>
<dbReference type="Pfam" id="PF13174">
    <property type="entry name" value="TPR_6"/>
    <property type="match status" value="1"/>
</dbReference>
<keyword evidence="2" id="KW-1133">Transmembrane helix</keyword>
<name>A0A367GRY9_9SPHI</name>
<dbReference type="AlphaFoldDB" id="A0A367GRY9"/>
<dbReference type="EMBL" id="QGDC01000003">
    <property type="protein sequence ID" value="RCH55501.1"/>
    <property type="molecule type" value="Genomic_DNA"/>
</dbReference>
<evidence type="ECO:0000313" key="3">
    <source>
        <dbReference type="EMBL" id="RCH55501.1"/>
    </source>
</evidence>
<dbReference type="InterPro" id="IPR019734">
    <property type="entry name" value="TPR_rpt"/>
</dbReference>
<feature type="transmembrane region" description="Helical" evidence="2">
    <location>
        <begin position="31"/>
        <end position="54"/>
    </location>
</feature>
<dbReference type="SMART" id="SM00028">
    <property type="entry name" value="TPR"/>
    <property type="match status" value="3"/>
</dbReference>
<evidence type="ECO:0000313" key="4">
    <source>
        <dbReference type="Proteomes" id="UP000253209"/>
    </source>
</evidence>
<reference evidence="3 4" key="1">
    <citation type="submission" date="2018-05" db="EMBL/GenBank/DDBJ databases">
        <title>Mucilaginibacter hurinus sp. nov., isolated from briquette warehouse soil.</title>
        <authorList>
            <person name="Choi L."/>
        </authorList>
    </citation>
    <scope>NUCLEOTIDE SEQUENCE [LARGE SCALE GENOMIC DNA]</scope>
    <source>
        <strain evidence="3 4">ZR32</strain>
    </source>
</reference>
<feature type="repeat" description="TPR" evidence="1">
    <location>
        <begin position="138"/>
        <end position="171"/>
    </location>
</feature>
<keyword evidence="2" id="KW-0472">Membrane</keyword>
<comment type="caution">
    <text evidence="3">The sequence shown here is derived from an EMBL/GenBank/DDBJ whole genome shotgun (WGS) entry which is preliminary data.</text>
</comment>